<name>A0A1X6NBA5_9APHY</name>
<keyword evidence="1" id="KW-0812">Transmembrane</keyword>
<dbReference type="Proteomes" id="UP000194127">
    <property type="component" value="Unassembled WGS sequence"/>
</dbReference>
<evidence type="ECO:0000313" key="2">
    <source>
        <dbReference type="EMBL" id="OSX65854.1"/>
    </source>
</evidence>
<feature type="transmembrane region" description="Helical" evidence="1">
    <location>
        <begin position="134"/>
        <end position="157"/>
    </location>
</feature>
<feature type="transmembrane region" description="Helical" evidence="1">
    <location>
        <begin position="51"/>
        <end position="67"/>
    </location>
</feature>
<dbReference type="AlphaFoldDB" id="A0A1X6NBA5"/>
<keyword evidence="3" id="KW-1185">Reference proteome</keyword>
<keyword evidence="1" id="KW-1133">Transmembrane helix</keyword>
<dbReference type="RefSeq" id="XP_024342648.1">
    <property type="nucleotide sequence ID" value="XM_024482551.1"/>
</dbReference>
<evidence type="ECO:0000256" key="1">
    <source>
        <dbReference type="SAM" id="Phobius"/>
    </source>
</evidence>
<gene>
    <name evidence="2" type="ORF">POSPLADRAFT_1072800</name>
</gene>
<sequence length="275" mass="30197">MTGSMQLTGPPATLSPRYADSTSKRRCAIAASMKQYLFATVAHAFQAMQTMLFWFYFYVVLLCLARFHEPPFERLCMLVERRGPTIDLEKEWGELLAYQRQRRELEQFFGTAMLAAAPALLLVAFGASSTPVHAAIPTLGIICILCSAVGLGFSAFYKSRLEHVEREKRGSAWLMDGISTASSRWSCLPMLLAPPLAWIAWAVFALLGLLLSFFWTPVGAAHAPERATGWDVGGSLGPSLAGTTVIAIGITHLIVVVPRFRRIGHRQPLPSDVAV</sequence>
<keyword evidence="1" id="KW-0472">Membrane</keyword>
<evidence type="ECO:0000313" key="3">
    <source>
        <dbReference type="Proteomes" id="UP000194127"/>
    </source>
</evidence>
<dbReference type="EMBL" id="KZ110592">
    <property type="protein sequence ID" value="OSX65854.1"/>
    <property type="molecule type" value="Genomic_DNA"/>
</dbReference>
<feature type="transmembrane region" description="Helical" evidence="1">
    <location>
        <begin position="236"/>
        <end position="257"/>
    </location>
</feature>
<accession>A0A1X6NBA5</accession>
<proteinExistence type="predicted"/>
<protein>
    <submittedName>
        <fullName evidence="2">Uncharacterized protein</fullName>
    </submittedName>
</protein>
<organism evidence="2 3">
    <name type="scientific">Postia placenta MAD-698-R-SB12</name>
    <dbReference type="NCBI Taxonomy" id="670580"/>
    <lineage>
        <taxon>Eukaryota</taxon>
        <taxon>Fungi</taxon>
        <taxon>Dikarya</taxon>
        <taxon>Basidiomycota</taxon>
        <taxon>Agaricomycotina</taxon>
        <taxon>Agaricomycetes</taxon>
        <taxon>Polyporales</taxon>
        <taxon>Adustoporiaceae</taxon>
        <taxon>Rhodonia</taxon>
    </lineage>
</organism>
<reference evidence="2 3" key="1">
    <citation type="submission" date="2017-04" db="EMBL/GenBank/DDBJ databases">
        <title>Genome Sequence of the Model Brown-Rot Fungus Postia placenta SB12.</title>
        <authorList>
            <consortium name="DOE Joint Genome Institute"/>
            <person name="Gaskell J."/>
            <person name="Kersten P."/>
            <person name="Larrondo L.F."/>
            <person name="Canessa P."/>
            <person name="Martinez D."/>
            <person name="Hibbett D."/>
            <person name="Schmoll M."/>
            <person name="Kubicek C.P."/>
            <person name="Martinez A.T."/>
            <person name="Yadav J."/>
            <person name="Master E."/>
            <person name="Magnuson J.K."/>
            <person name="James T."/>
            <person name="Yaver D."/>
            <person name="Berka R."/>
            <person name="Labutti K."/>
            <person name="Lipzen A."/>
            <person name="Aerts A."/>
            <person name="Barry K."/>
            <person name="Henrissat B."/>
            <person name="Blanchette R."/>
            <person name="Grigoriev I."/>
            <person name="Cullen D."/>
        </authorList>
    </citation>
    <scope>NUCLEOTIDE SEQUENCE [LARGE SCALE GENOMIC DNA]</scope>
    <source>
        <strain evidence="2 3">MAD-698-R-SB12</strain>
    </source>
</reference>
<feature type="transmembrane region" description="Helical" evidence="1">
    <location>
        <begin position="196"/>
        <end position="216"/>
    </location>
</feature>
<feature type="transmembrane region" description="Helical" evidence="1">
    <location>
        <begin position="108"/>
        <end position="128"/>
    </location>
</feature>
<dbReference type="GeneID" id="36327500"/>